<comment type="caution">
    <text evidence="12">Lacks conserved residue(s) required for the propagation of feature annotation.</text>
</comment>
<dbReference type="Pfam" id="PF00008">
    <property type="entry name" value="EGF"/>
    <property type="match status" value="1"/>
</dbReference>
<dbReference type="Gene3D" id="4.10.400.10">
    <property type="entry name" value="Low-density Lipoprotein Receptor"/>
    <property type="match status" value="3"/>
</dbReference>
<dbReference type="PRINTS" id="PR00261">
    <property type="entry name" value="LDLRECEPTOR"/>
</dbReference>
<evidence type="ECO:0000256" key="13">
    <source>
        <dbReference type="PROSITE-ProRule" id="PRU00124"/>
    </source>
</evidence>
<evidence type="ECO:0000313" key="16">
    <source>
        <dbReference type="EMBL" id="KAK2193397.1"/>
    </source>
</evidence>
<dbReference type="Gene3D" id="2.10.25.10">
    <property type="entry name" value="Laminin"/>
    <property type="match status" value="1"/>
</dbReference>
<evidence type="ECO:0000259" key="15">
    <source>
        <dbReference type="PROSITE" id="PS50026"/>
    </source>
</evidence>
<evidence type="ECO:0000256" key="12">
    <source>
        <dbReference type="PROSITE-ProRule" id="PRU00076"/>
    </source>
</evidence>
<dbReference type="PANTHER" id="PTHR22722:SF14">
    <property type="entry name" value="MEGALIN, ISOFORM A"/>
    <property type="match status" value="1"/>
</dbReference>
<evidence type="ECO:0000256" key="2">
    <source>
        <dbReference type="ARBA" id="ARBA00022536"/>
    </source>
</evidence>
<dbReference type="InterPro" id="IPR023415">
    <property type="entry name" value="LDLR_class-A_CS"/>
</dbReference>
<dbReference type="InterPro" id="IPR036055">
    <property type="entry name" value="LDL_receptor-like_sf"/>
</dbReference>
<keyword evidence="5" id="KW-0732">Signal</keyword>
<evidence type="ECO:0000256" key="14">
    <source>
        <dbReference type="PROSITE-ProRule" id="PRU00461"/>
    </source>
</evidence>
<comment type="subcellular location">
    <subcellularLocation>
        <location evidence="1">Membrane</location>
        <topology evidence="1">Single-pass membrane protein</topology>
    </subcellularLocation>
</comment>
<evidence type="ECO:0000256" key="3">
    <source>
        <dbReference type="ARBA" id="ARBA00022583"/>
    </source>
</evidence>
<proteinExistence type="predicted"/>
<dbReference type="InterPro" id="IPR051221">
    <property type="entry name" value="LDLR-related"/>
</dbReference>
<keyword evidence="11" id="KW-0325">Glycoprotein</keyword>
<comment type="caution">
    <text evidence="16">The sequence shown here is derived from an EMBL/GenBank/DDBJ whole genome shotgun (WGS) entry which is preliminary data.</text>
</comment>
<dbReference type="InterPro" id="IPR000152">
    <property type="entry name" value="EGF-type_Asp/Asn_hydroxyl_site"/>
</dbReference>
<dbReference type="GO" id="GO:0042562">
    <property type="term" value="F:hormone binding"/>
    <property type="evidence" value="ECO:0007669"/>
    <property type="project" value="TreeGrafter"/>
</dbReference>
<evidence type="ECO:0000256" key="10">
    <source>
        <dbReference type="ARBA" id="ARBA00023170"/>
    </source>
</evidence>
<dbReference type="PROSITE" id="PS00010">
    <property type="entry name" value="ASX_HYDROXYL"/>
    <property type="match status" value="1"/>
</dbReference>
<evidence type="ECO:0000256" key="7">
    <source>
        <dbReference type="ARBA" id="ARBA00022989"/>
    </source>
</evidence>
<sequence length="358" mass="40354">MRSHAYTPECPADLFKCGVEIAPGKWCIAHAWKCDGEKDCPDGADELDCPSPTCPPDKFQCTDHKLCVPVGWQCDGEEDCLDGSDESNCTQTAFKCPPNTYHCDGTKLCLSHRQLCDGVDDCPDKMDEGPHCRNDKCQTKQCPPHGHCVETRGDPVCYCDNYYYYNTTLNHCSDVNECHHEGFCDQQCVNRQPGYTCSCVPGYHLATNNHTCLANPGRFPLRLLLASNGEIRVLTVAGNVTSQNFTIKATSVKGLDYNYRNNSMCYVIEDDIHTVFKCVKLDQSASWEIHTKFSLRSVEHVAYDWLANNWYFSDDIRERIFVCRYDGSVCVTLLNTNLKAPNSIAVDPLKGIRQMYKE</sequence>
<feature type="disulfide bond" evidence="13">
    <location>
        <begin position="74"/>
        <end position="89"/>
    </location>
</feature>
<dbReference type="Proteomes" id="UP001209878">
    <property type="component" value="Unassembled WGS sequence"/>
</dbReference>
<dbReference type="FunFam" id="4.10.400.10:FF:000002">
    <property type="entry name" value="Low-density lipoprotein receptor-related protein 1"/>
    <property type="match status" value="1"/>
</dbReference>
<dbReference type="Gene3D" id="2.120.10.30">
    <property type="entry name" value="TolB, C-terminal domain"/>
    <property type="match status" value="1"/>
</dbReference>
<evidence type="ECO:0000313" key="17">
    <source>
        <dbReference type="Proteomes" id="UP001209878"/>
    </source>
</evidence>
<dbReference type="SUPFAM" id="SSF57196">
    <property type="entry name" value="EGF/Laminin"/>
    <property type="match status" value="1"/>
</dbReference>
<keyword evidence="7" id="KW-1133">Transmembrane helix</keyword>
<dbReference type="CDD" id="cd00054">
    <property type="entry name" value="EGF_CA"/>
    <property type="match status" value="1"/>
</dbReference>
<feature type="repeat" description="LDL-receptor class B" evidence="14">
    <location>
        <begin position="308"/>
        <end position="350"/>
    </location>
</feature>
<dbReference type="AlphaFoldDB" id="A0AAD9PF58"/>
<dbReference type="GO" id="GO:0006898">
    <property type="term" value="P:receptor-mediated endocytosis"/>
    <property type="evidence" value="ECO:0007669"/>
    <property type="project" value="TreeGrafter"/>
</dbReference>
<feature type="disulfide bond" evidence="12">
    <location>
        <begin position="178"/>
        <end position="188"/>
    </location>
</feature>
<evidence type="ECO:0000256" key="6">
    <source>
        <dbReference type="ARBA" id="ARBA00022737"/>
    </source>
</evidence>
<evidence type="ECO:0000256" key="11">
    <source>
        <dbReference type="ARBA" id="ARBA00023180"/>
    </source>
</evidence>
<dbReference type="SUPFAM" id="SSF101898">
    <property type="entry name" value="NHL repeat"/>
    <property type="match status" value="1"/>
</dbReference>
<dbReference type="GO" id="GO:0005509">
    <property type="term" value="F:calcium ion binding"/>
    <property type="evidence" value="ECO:0007669"/>
    <property type="project" value="InterPro"/>
</dbReference>
<dbReference type="SMART" id="SM00181">
    <property type="entry name" value="EGF"/>
    <property type="match status" value="2"/>
</dbReference>
<dbReference type="PROSITE" id="PS50068">
    <property type="entry name" value="LDLRA_2"/>
    <property type="match status" value="3"/>
</dbReference>
<dbReference type="SMART" id="SM00192">
    <property type="entry name" value="LDLa"/>
    <property type="match status" value="3"/>
</dbReference>
<keyword evidence="2 12" id="KW-0245">EGF-like domain</keyword>
<keyword evidence="17" id="KW-1185">Reference proteome</keyword>
<dbReference type="SUPFAM" id="SSF57424">
    <property type="entry name" value="LDL receptor-like module"/>
    <property type="match status" value="3"/>
</dbReference>
<keyword evidence="9 12" id="KW-1015">Disulfide bond</keyword>
<name>A0AAD9PF58_RIDPI</name>
<dbReference type="InterPro" id="IPR000742">
    <property type="entry name" value="EGF"/>
</dbReference>
<dbReference type="CDD" id="cd00112">
    <property type="entry name" value="LDLa"/>
    <property type="match status" value="3"/>
</dbReference>
<accession>A0AAD9PF58</accession>
<dbReference type="InterPro" id="IPR002172">
    <property type="entry name" value="LDrepeatLR_classA_rpt"/>
</dbReference>
<keyword evidence="8" id="KW-0472">Membrane</keyword>
<keyword evidence="6" id="KW-0677">Repeat</keyword>
<keyword evidence="10" id="KW-0675">Receptor</keyword>
<dbReference type="InterPro" id="IPR001881">
    <property type="entry name" value="EGF-like_Ca-bd_dom"/>
</dbReference>
<dbReference type="PANTHER" id="PTHR22722">
    <property type="entry name" value="LOW-DENSITY LIPOPROTEIN RECEPTOR-RELATED PROTEIN 2-RELATED"/>
    <property type="match status" value="1"/>
</dbReference>
<dbReference type="Pfam" id="PF00057">
    <property type="entry name" value="Ldl_recept_a"/>
    <property type="match status" value="3"/>
</dbReference>
<organism evidence="16 17">
    <name type="scientific">Ridgeia piscesae</name>
    <name type="common">Tubeworm</name>
    <dbReference type="NCBI Taxonomy" id="27915"/>
    <lineage>
        <taxon>Eukaryota</taxon>
        <taxon>Metazoa</taxon>
        <taxon>Spiralia</taxon>
        <taxon>Lophotrochozoa</taxon>
        <taxon>Annelida</taxon>
        <taxon>Polychaeta</taxon>
        <taxon>Sedentaria</taxon>
        <taxon>Canalipalpata</taxon>
        <taxon>Sabellida</taxon>
        <taxon>Siboglinidae</taxon>
        <taxon>Ridgeia</taxon>
    </lineage>
</organism>
<protein>
    <recommendedName>
        <fullName evidence="15">EGF-like domain-containing protein</fullName>
    </recommendedName>
</protein>
<evidence type="ECO:0000256" key="1">
    <source>
        <dbReference type="ARBA" id="ARBA00004167"/>
    </source>
</evidence>
<dbReference type="PROSITE" id="PS01186">
    <property type="entry name" value="EGF_2"/>
    <property type="match status" value="1"/>
</dbReference>
<dbReference type="Pfam" id="PF00058">
    <property type="entry name" value="Ldl_recept_b"/>
    <property type="match status" value="1"/>
</dbReference>
<evidence type="ECO:0000256" key="8">
    <source>
        <dbReference type="ARBA" id="ARBA00023136"/>
    </source>
</evidence>
<dbReference type="SMART" id="SM00179">
    <property type="entry name" value="EGF_CA"/>
    <property type="match status" value="1"/>
</dbReference>
<reference evidence="16" key="1">
    <citation type="journal article" date="2023" name="Mol. Biol. Evol.">
        <title>Third-Generation Sequencing Reveals the Adaptive Role of the Epigenome in Three Deep-Sea Polychaetes.</title>
        <authorList>
            <person name="Perez M."/>
            <person name="Aroh O."/>
            <person name="Sun Y."/>
            <person name="Lan Y."/>
            <person name="Juniper S.K."/>
            <person name="Young C.R."/>
            <person name="Angers B."/>
            <person name="Qian P.Y."/>
        </authorList>
    </citation>
    <scope>NUCLEOTIDE SEQUENCE</scope>
    <source>
        <strain evidence="16">R07B-5</strain>
    </source>
</reference>
<dbReference type="InterPro" id="IPR000033">
    <property type="entry name" value="LDLR_classB_rpt"/>
</dbReference>
<dbReference type="GO" id="GO:0043235">
    <property type="term" value="C:receptor complex"/>
    <property type="evidence" value="ECO:0007669"/>
    <property type="project" value="TreeGrafter"/>
</dbReference>
<feature type="domain" description="EGF-like" evidence="15">
    <location>
        <begin position="174"/>
        <end position="213"/>
    </location>
</feature>
<dbReference type="InterPro" id="IPR011042">
    <property type="entry name" value="6-blade_b-propeller_TolB-like"/>
</dbReference>
<dbReference type="PROSITE" id="PS01187">
    <property type="entry name" value="EGF_CA"/>
    <property type="match status" value="1"/>
</dbReference>
<evidence type="ECO:0000256" key="9">
    <source>
        <dbReference type="ARBA" id="ARBA00023157"/>
    </source>
</evidence>
<dbReference type="PROSITE" id="PS51120">
    <property type="entry name" value="LDLRB"/>
    <property type="match status" value="1"/>
</dbReference>
<feature type="disulfide bond" evidence="13">
    <location>
        <begin position="34"/>
        <end position="49"/>
    </location>
</feature>
<evidence type="ECO:0000256" key="5">
    <source>
        <dbReference type="ARBA" id="ARBA00022729"/>
    </source>
</evidence>
<dbReference type="PROSITE" id="PS50026">
    <property type="entry name" value="EGF_3"/>
    <property type="match status" value="1"/>
</dbReference>
<dbReference type="EMBL" id="JAODUO010000013">
    <property type="protein sequence ID" value="KAK2193397.1"/>
    <property type="molecule type" value="Genomic_DNA"/>
</dbReference>
<gene>
    <name evidence="16" type="ORF">NP493_13g04022</name>
</gene>
<keyword evidence="3" id="KW-0254">Endocytosis</keyword>
<evidence type="ECO:0000256" key="4">
    <source>
        <dbReference type="ARBA" id="ARBA00022692"/>
    </source>
</evidence>
<dbReference type="InterPro" id="IPR018097">
    <property type="entry name" value="EGF_Ca-bd_CS"/>
</dbReference>
<dbReference type="GO" id="GO:0016324">
    <property type="term" value="C:apical plasma membrane"/>
    <property type="evidence" value="ECO:0007669"/>
    <property type="project" value="TreeGrafter"/>
</dbReference>
<keyword evidence="4" id="KW-0812">Transmembrane</keyword>
<dbReference type="PROSITE" id="PS01209">
    <property type="entry name" value="LDLRA_1"/>
    <property type="match status" value="2"/>
</dbReference>